<accession>A0ABV5BZG0</accession>
<evidence type="ECO:0000313" key="1">
    <source>
        <dbReference type="EMBL" id="MFB5760658.1"/>
    </source>
</evidence>
<comment type="caution">
    <text evidence="1">The sequence shown here is derived from an EMBL/GenBank/DDBJ whole genome shotgun (WGS) entry which is preliminary data.</text>
</comment>
<name>A0ABV5BZG0_9BACL</name>
<reference evidence="1 2" key="1">
    <citation type="submission" date="2024-09" db="EMBL/GenBank/DDBJ databases">
        <title>Paenibacillus zeirhizospherea sp. nov., isolated from surface of the maize (Zea mays) roots in a horticulture field, Hungary.</title>
        <authorList>
            <person name="Marton D."/>
            <person name="Farkas M."/>
            <person name="Bedics A."/>
            <person name="Toth E."/>
            <person name="Tancsics A."/>
            <person name="Boka K."/>
            <person name="Marati G."/>
            <person name="Kriszt B."/>
            <person name="Cserhati M."/>
        </authorList>
    </citation>
    <scope>NUCLEOTIDE SEQUENCE [LARGE SCALE GENOMIC DNA]</scope>
    <source>
        <strain evidence="1 2">JCM 18446</strain>
    </source>
</reference>
<dbReference type="Proteomes" id="UP001580430">
    <property type="component" value="Unassembled WGS sequence"/>
</dbReference>
<dbReference type="RefSeq" id="WP_375519812.1">
    <property type="nucleotide sequence ID" value="NZ_JBHIRY010000007.1"/>
</dbReference>
<dbReference type="SUPFAM" id="SSF55331">
    <property type="entry name" value="Tautomerase/MIF"/>
    <property type="match status" value="1"/>
</dbReference>
<keyword evidence="2" id="KW-1185">Reference proteome</keyword>
<organism evidence="1 2">
    <name type="scientific">Paenibacillus medicaginis</name>
    <dbReference type="NCBI Taxonomy" id="1470560"/>
    <lineage>
        <taxon>Bacteria</taxon>
        <taxon>Bacillati</taxon>
        <taxon>Bacillota</taxon>
        <taxon>Bacilli</taxon>
        <taxon>Bacillales</taxon>
        <taxon>Paenibacillaceae</taxon>
        <taxon>Paenibacillus</taxon>
    </lineage>
</organism>
<proteinExistence type="predicted"/>
<protein>
    <submittedName>
        <fullName evidence="1">4-oxalocrotonate tautomerase family protein</fullName>
    </submittedName>
</protein>
<dbReference type="EMBL" id="JBHIRY010000007">
    <property type="protein sequence ID" value="MFB5760658.1"/>
    <property type="molecule type" value="Genomic_DNA"/>
</dbReference>
<sequence length="159" mass="17652">MTMINVNYPVGRISVEQRRLLAEALTDAVLVPEVGQYCPPAREGFQVHFTECPADYMAIGGKLLSDQPERDVITVNVLVMDGDWPNEVRKEVIENIFGSLTKILEVPEASPSWWVSFQVIEEGSWGSRGGVLSVLDLLDSGVFTEEKKQAIWNNISSAN</sequence>
<gene>
    <name evidence="1" type="ORF">ACE5LO_09670</name>
</gene>
<dbReference type="Gene3D" id="3.30.429.10">
    <property type="entry name" value="Macrophage Migration Inhibitory Factor"/>
    <property type="match status" value="1"/>
</dbReference>
<dbReference type="InterPro" id="IPR014347">
    <property type="entry name" value="Tautomerase/MIF_sf"/>
</dbReference>
<evidence type="ECO:0000313" key="2">
    <source>
        <dbReference type="Proteomes" id="UP001580430"/>
    </source>
</evidence>